<comment type="catalytic activity">
    <reaction evidence="5 6">
        <text>L-glutamine + H2O = L-glutamate + NH4(+)</text>
        <dbReference type="Rhea" id="RHEA:15889"/>
        <dbReference type="ChEBI" id="CHEBI:15377"/>
        <dbReference type="ChEBI" id="CHEBI:28938"/>
        <dbReference type="ChEBI" id="CHEBI:29985"/>
        <dbReference type="ChEBI" id="CHEBI:58359"/>
        <dbReference type="EC" id="3.5.1.2"/>
    </reaction>
</comment>
<evidence type="ECO:0000313" key="8">
    <source>
        <dbReference type="Proteomes" id="UP001384579"/>
    </source>
</evidence>
<organism evidence="7 8">
    <name type="scientific">Microcoleus anatoxicus PTRS2</name>
    <dbReference type="NCBI Taxonomy" id="2705321"/>
    <lineage>
        <taxon>Bacteria</taxon>
        <taxon>Bacillati</taxon>
        <taxon>Cyanobacteriota</taxon>
        <taxon>Cyanophyceae</taxon>
        <taxon>Oscillatoriophycideae</taxon>
        <taxon>Oscillatoriales</taxon>
        <taxon>Microcoleaceae</taxon>
        <taxon>Microcoleus</taxon>
        <taxon>Microcoleus anatoxicus</taxon>
    </lineage>
</organism>
<comment type="subunit">
    <text evidence="2 6">Homotetramer.</text>
</comment>
<evidence type="ECO:0000256" key="1">
    <source>
        <dbReference type="ARBA" id="ARBA00011076"/>
    </source>
</evidence>
<accession>A0ABU8YGM6</accession>
<protein>
    <recommendedName>
        <fullName evidence="3 6">Glutaminase</fullName>
        <ecNumber evidence="3 6">3.5.1.2</ecNumber>
    </recommendedName>
</protein>
<evidence type="ECO:0000256" key="5">
    <source>
        <dbReference type="ARBA" id="ARBA00049534"/>
    </source>
</evidence>
<feature type="binding site" evidence="6">
    <location>
        <position position="127"/>
    </location>
    <ligand>
        <name>substrate</name>
    </ligand>
</feature>
<dbReference type="HAMAP" id="MF_00313">
    <property type="entry name" value="Glutaminase"/>
    <property type="match status" value="1"/>
</dbReference>
<dbReference type="GO" id="GO:0004359">
    <property type="term" value="F:glutaminase activity"/>
    <property type="evidence" value="ECO:0007669"/>
    <property type="project" value="UniProtKB-EC"/>
</dbReference>
<proteinExistence type="inferred from homology"/>
<feature type="binding site" evidence="6">
    <location>
        <position position="265"/>
    </location>
    <ligand>
        <name>substrate</name>
    </ligand>
</feature>
<feature type="binding site" evidence="6">
    <location>
        <position position="179"/>
    </location>
    <ligand>
        <name>substrate</name>
    </ligand>
</feature>
<comment type="caution">
    <text evidence="7">The sequence shown here is derived from an EMBL/GenBank/DDBJ whole genome shotgun (WGS) entry which is preliminary data.</text>
</comment>
<reference evidence="7 8" key="1">
    <citation type="journal article" date="2020" name="Harmful Algae">
        <title>Molecular and morphological characterization of a novel dihydroanatoxin-a producing Microcoleus species (cyanobacteria) from the Russian River, California, USA.</title>
        <authorList>
            <person name="Conklin K.Y."/>
            <person name="Stancheva R."/>
            <person name="Otten T.G."/>
            <person name="Fadness R."/>
            <person name="Boyer G.L."/>
            <person name="Read B."/>
            <person name="Zhang X."/>
            <person name="Sheath R.G."/>
        </authorList>
    </citation>
    <scope>NUCLEOTIDE SEQUENCE [LARGE SCALE GENOMIC DNA]</scope>
    <source>
        <strain evidence="7 8">PTRS2</strain>
    </source>
</reference>
<dbReference type="Proteomes" id="UP001384579">
    <property type="component" value="Unassembled WGS sequence"/>
</dbReference>
<keyword evidence="4 6" id="KW-0378">Hydrolase</keyword>
<comment type="similarity">
    <text evidence="1 6">Belongs to the glutaminase family.</text>
</comment>
<dbReference type="Pfam" id="PF04960">
    <property type="entry name" value="Glutaminase"/>
    <property type="match status" value="1"/>
</dbReference>
<keyword evidence="8" id="KW-1185">Reference proteome</keyword>
<evidence type="ECO:0000256" key="6">
    <source>
        <dbReference type="HAMAP-Rule" id="MF_00313"/>
    </source>
</evidence>
<dbReference type="EC" id="3.5.1.2" evidence="3 6"/>
<dbReference type="InterPro" id="IPR012338">
    <property type="entry name" value="Beta-lactam/transpept-like"/>
</dbReference>
<dbReference type="SUPFAM" id="SSF56601">
    <property type="entry name" value="beta-lactamase/transpeptidase-like"/>
    <property type="match status" value="1"/>
</dbReference>
<gene>
    <name evidence="6" type="primary">glsA</name>
    <name evidence="7" type="ORF">WMG39_01510</name>
</gene>
<dbReference type="RefSeq" id="WP_340519021.1">
    <property type="nucleotide sequence ID" value="NZ_JBBLXS010000010.1"/>
</dbReference>
<dbReference type="EMBL" id="JBBLXS010000010">
    <property type="protein sequence ID" value="MEK0183520.1"/>
    <property type="molecule type" value="Genomic_DNA"/>
</dbReference>
<dbReference type="PANTHER" id="PTHR12544">
    <property type="entry name" value="GLUTAMINASE"/>
    <property type="match status" value="1"/>
</dbReference>
<evidence type="ECO:0000256" key="2">
    <source>
        <dbReference type="ARBA" id="ARBA00011881"/>
    </source>
</evidence>
<evidence type="ECO:0000256" key="4">
    <source>
        <dbReference type="ARBA" id="ARBA00022801"/>
    </source>
</evidence>
<feature type="binding site" evidence="6">
    <location>
        <position position="76"/>
    </location>
    <ligand>
        <name>substrate</name>
    </ligand>
</feature>
<evidence type="ECO:0000256" key="3">
    <source>
        <dbReference type="ARBA" id="ARBA00012918"/>
    </source>
</evidence>
<comment type="caution">
    <text evidence="6">Lacks conserved residue(s) required for the propagation of feature annotation.</text>
</comment>
<dbReference type="PANTHER" id="PTHR12544:SF29">
    <property type="entry name" value="GLUTAMINASE"/>
    <property type="match status" value="1"/>
</dbReference>
<evidence type="ECO:0000313" key="7">
    <source>
        <dbReference type="EMBL" id="MEK0183520.1"/>
    </source>
</evidence>
<feature type="binding site" evidence="6">
    <location>
        <position position="247"/>
    </location>
    <ligand>
        <name>substrate</name>
    </ligand>
</feature>
<feature type="binding site" evidence="6">
    <location>
        <position position="202"/>
    </location>
    <ligand>
        <name>substrate</name>
    </ligand>
</feature>
<dbReference type="InterPro" id="IPR015868">
    <property type="entry name" value="Glutaminase"/>
</dbReference>
<dbReference type="Gene3D" id="3.40.710.10">
    <property type="entry name" value="DD-peptidase/beta-lactamase superfamily"/>
    <property type="match status" value="1"/>
</dbReference>
<sequence length="312" mass="33722">MSPTLKKPTNKLSPLQPEQLQAWATEAINRSLSGEMPGYIPLLVEADKSEFAVQIRSIDGDFWGFGKADKIFPLMSVVKPFVLLYLLCELGETVVFERVGCEASELPFNSLAQLEIDQGKPRNPMINSGAIALASLLPGENAVLRCQNLLLWLNQKANIQLFMDELMLDSVRANPNQNNRNLALEMQNSGVIQDAEIALETYNRVCCLSGNVADVAKLGMLLVSRGDRTMAEHGRTVKALMATCGLYQASGRWALQVGLPTKSGVSGAVLSVIPGVGAIACYSPPLDKEGNSVGGLFLLERIAKSLGLSVFD</sequence>
<name>A0ABU8YGM6_9CYAN</name>
<keyword evidence="6" id="KW-0007">Acetylation</keyword>